<evidence type="ECO:0000259" key="1">
    <source>
        <dbReference type="PROSITE" id="PS50943"/>
    </source>
</evidence>
<gene>
    <name evidence="2" type="ORF">DF183_11295</name>
    <name evidence="3" type="ORF">M2J83_18025</name>
</gene>
<reference evidence="2 4" key="1">
    <citation type="submission" date="2018-05" db="EMBL/GenBank/DDBJ databases">
        <title>Genome Sequence of an Efficient Indole-Degrading Bacterium, Alcaligenes sp.YBY.</title>
        <authorList>
            <person name="Yang B."/>
        </authorList>
    </citation>
    <scope>NUCLEOTIDE SEQUENCE [LARGE SCALE GENOMIC DNA]</scope>
    <source>
        <strain evidence="2 4">YBY</strain>
    </source>
</reference>
<dbReference type="STRING" id="511.UZ73_13615"/>
<dbReference type="EMBL" id="QEXO01000003">
    <property type="protein sequence ID" value="PWE13755.1"/>
    <property type="molecule type" value="Genomic_DNA"/>
</dbReference>
<dbReference type="InterPro" id="IPR010982">
    <property type="entry name" value="Lambda_DNA-bd_dom_sf"/>
</dbReference>
<dbReference type="GO" id="GO:0003677">
    <property type="term" value="F:DNA binding"/>
    <property type="evidence" value="ECO:0007669"/>
    <property type="project" value="InterPro"/>
</dbReference>
<evidence type="ECO:0000313" key="3">
    <source>
        <dbReference type="EMBL" id="WBM37673.1"/>
    </source>
</evidence>
<dbReference type="SUPFAM" id="SSF47413">
    <property type="entry name" value="lambda repressor-like DNA-binding domains"/>
    <property type="match status" value="1"/>
</dbReference>
<reference evidence="3 5" key="3">
    <citation type="submission" date="2022-05" db="EMBL/GenBank/DDBJ databases">
        <title>Complete sequence of strain NY11312.</title>
        <authorList>
            <person name="Zhou D."/>
        </authorList>
    </citation>
    <scope>NUCLEOTIDE SEQUENCE [LARGE SCALE GENOMIC DNA]</scope>
    <source>
        <strain evidence="3 5">NY11312</strain>
    </source>
</reference>
<dbReference type="AlphaFoldDB" id="A0A0M7G5I1"/>
<dbReference type="Proteomes" id="UP001211866">
    <property type="component" value="Chromosome"/>
</dbReference>
<proteinExistence type="predicted"/>
<dbReference type="PROSITE" id="PS50943">
    <property type="entry name" value="HTH_CROC1"/>
    <property type="match status" value="1"/>
</dbReference>
<evidence type="ECO:0000313" key="4">
    <source>
        <dbReference type="Proteomes" id="UP000245216"/>
    </source>
</evidence>
<feature type="domain" description="HTH cro/C1-type" evidence="1">
    <location>
        <begin position="8"/>
        <end position="61"/>
    </location>
</feature>
<keyword evidence="5" id="KW-1185">Reference proteome</keyword>
<reference evidence="2 4" key="2">
    <citation type="submission" date="2018-05" db="EMBL/GenBank/DDBJ databases">
        <authorList>
            <person name="Lanie J.A."/>
            <person name="Ng W.-L."/>
            <person name="Kazmierczak K.M."/>
            <person name="Andrzejewski T.M."/>
            <person name="Davidsen T.M."/>
            <person name="Wayne K.J."/>
            <person name="Tettelin H."/>
            <person name="Glass J.I."/>
            <person name="Rusch D."/>
            <person name="Podicherti R."/>
            <person name="Tsui H.-C.T."/>
            <person name="Winkler M.E."/>
        </authorList>
    </citation>
    <scope>NUCLEOTIDE SEQUENCE [LARGE SCALE GENOMIC DNA]</scope>
    <source>
        <strain evidence="2 4">YBY</strain>
    </source>
</reference>
<dbReference type="Gene3D" id="1.10.260.40">
    <property type="entry name" value="lambda repressor-like DNA-binding domains"/>
    <property type="match status" value="1"/>
</dbReference>
<evidence type="ECO:0000313" key="2">
    <source>
        <dbReference type="EMBL" id="PWE13755.1"/>
    </source>
</evidence>
<accession>A0A0S2JTF8</accession>
<dbReference type="InterPro" id="IPR001387">
    <property type="entry name" value="Cro/C1-type_HTH"/>
</dbReference>
<name>A0A0M7G5I1_ALCFA</name>
<evidence type="ECO:0000313" key="5">
    <source>
        <dbReference type="Proteomes" id="UP001211866"/>
    </source>
</evidence>
<sequence length="125" mass="14116">MKHFSDRLRHARLQRGFSQAELARLCNLSQSAISNYESGTRRDAREILDLAKALNISAQWLKNGLGNMELSAAHAATLQDSGEGPPIVTWPFNRFSVDEIVALPPKERDHLDQTIRHLLNGMKRK</sequence>
<dbReference type="GeneID" id="29370805"/>
<dbReference type="RefSeq" id="WP_042486484.1">
    <property type="nucleotide sequence ID" value="NZ_CAXOJJ010000029.1"/>
</dbReference>
<dbReference type="CDD" id="cd00093">
    <property type="entry name" value="HTH_XRE"/>
    <property type="match status" value="1"/>
</dbReference>
<protein>
    <submittedName>
        <fullName evidence="3">Helix-turn-helix domain-containing protein</fullName>
    </submittedName>
    <submittedName>
        <fullName evidence="2">XRE family transcriptional regulator</fullName>
    </submittedName>
</protein>
<dbReference type="SMART" id="SM00530">
    <property type="entry name" value="HTH_XRE"/>
    <property type="match status" value="1"/>
</dbReference>
<dbReference type="Pfam" id="PF01381">
    <property type="entry name" value="HTH_3"/>
    <property type="match status" value="1"/>
</dbReference>
<dbReference type="Proteomes" id="UP000245216">
    <property type="component" value="Unassembled WGS sequence"/>
</dbReference>
<dbReference type="EMBL" id="CP096916">
    <property type="protein sequence ID" value="WBM37673.1"/>
    <property type="molecule type" value="Genomic_DNA"/>
</dbReference>
<accession>A0A0M7G5I1</accession>
<organism evidence="2 4">
    <name type="scientific">Alcaligenes faecalis</name>
    <dbReference type="NCBI Taxonomy" id="511"/>
    <lineage>
        <taxon>Bacteria</taxon>
        <taxon>Pseudomonadati</taxon>
        <taxon>Pseudomonadota</taxon>
        <taxon>Betaproteobacteria</taxon>
        <taxon>Burkholderiales</taxon>
        <taxon>Alcaligenaceae</taxon>
        <taxon>Alcaligenes</taxon>
    </lineage>
</organism>
<dbReference type="KEGG" id="afa:UZ73_13615"/>
<dbReference type="OrthoDB" id="9034362at2"/>